<dbReference type="Proteomes" id="UP000004386">
    <property type="component" value="Unassembled WGS sequence"/>
</dbReference>
<evidence type="ECO:0000259" key="4">
    <source>
        <dbReference type="Pfam" id="PF00881"/>
    </source>
</evidence>
<dbReference type="EMBL" id="ACQA01000002">
    <property type="protein sequence ID" value="EEQ93462.1"/>
    <property type="molecule type" value="Genomic_DNA"/>
</dbReference>
<reference evidence="5 6" key="1">
    <citation type="submission" date="2009-05" db="EMBL/GenBank/DDBJ databases">
        <authorList>
            <person name="Setubal J.C."/>
            <person name="Boyle S."/>
            <person name="Crasta O.R."/>
            <person name="Gillespie J.J."/>
            <person name="Kenyon R.W."/>
            <person name="Lu J."/>
            <person name="Mane S."/>
            <person name="Nagrani S."/>
            <person name="Shallom J.M."/>
            <person name="Shallom S."/>
            <person name="Shukla M."/>
            <person name="Snyder E.E."/>
            <person name="Sobral B.W."/>
            <person name="Wattam A.R."/>
            <person name="Will R."/>
            <person name="Williams K."/>
            <person name="Yoo H."/>
            <person name="Munk C."/>
            <person name="Tapia R."/>
            <person name="Green L."/>
            <person name="Rogers Y."/>
            <person name="Detter J.C."/>
            <person name="Bruce D."/>
            <person name="Brettin T.S."/>
            <person name="Tsolis R."/>
        </authorList>
    </citation>
    <scope>NUCLEOTIDE SEQUENCE [LARGE SCALE GENOMIC DNA]</scope>
    <source>
        <strain evidence="5 6">LMG 3301</strain>
    </source>
</reference>
<comment type="subcellular location">
    <subcellularLocation>
        <location evidence="1">Cytoplasm</location>
    </subcellularLocation>
</comment>
<dbReference type="PANTHER" id="PTHR43035:SF1">
    <property type="entry name" value="FATTY ACID REPRESSION MUTANT PROTEIN 2-RELATED"/>
    <property type="match status" value="1"/>
</dbReference>
<organism evidence="5 6">
    <name type="scientific">Brucella intermedia LMG 3301</name>
    <dbReference type="NCBI Taxonomy" id="641118"/>
    <lineage>
        <taxon>Bacteria</taxon>
        <taxon>Pseudomonadati</taxon>
        <taxon>Pseudomonadota</taxon>
        <taxon>Alphaproteobacteria</taxon>
        <taxon>Hyphomicrobiales</taxon>
        <taxon>Brucellaceae</taxon>
        <taxon>Brucella/Ochrobactrum group</taxon>
        <taxon>Brucella</taxon>
    </lineage>
</organism>
<evidence type="ECO:0000256" key="3">
    <source>
        <dbReference type="ARBA" id="ARBA00023002"/>
    </source>
</evidence>
<gene>
    <name evidence="5" type="ORF">OINT_2000615</name>
</gene>
<proteinExistence type="predicted"/>
<dbReference type="CDD" id="cd02140">
    <property type="entry name" value="Frm2-like"/>
    <property type="match status" value="1"/>
</dbReference>
<dbReference type="AlphaFoldDB" id="C4WPI0"/>
<dbReference type="GO" id="GO:0005737">
    <property type="term" value="C:cytoplasm"/>
    <property type="evidence" value="ECO:0007669"/>
    <property type="project" value="UniProtKB-SubCell"/>
</dbReference>
<dbReference type="FunFam" id="3.40.109.10:FF:000001">
    <property type="entry name" value="Nitroreductase family"/>
    <property type="match status" value="1"/>
</dbReference>
<name>C4WPI0_9HYPH</name>
<dbReference type="Pfam" id="PF00881">
    <property type="entry name" value="Nitroreductase"/>
    <property type="match status" value="1"/>
</dbReference>
<accession>C4WPI0</accession>
<feature type="domain" description="Nitroreductase" evidence="4">
    <location>
        <begin position="52"/>
        <end position="220"/>
    </location>
</feature>
<dbReference type="PANTHER" id="PTHR43035">
    <property type="entry name" value="FATTY ACID REPRESSION MUTANT PROTEIN 2-RELATED"/>
    <property type="match status" value="1"/>
</dbReference>
<dbReference type="SUPFAM" id="SSF55469">
    <property type="entry name" value="FMN-dependent nitroreductase-like"/>
    <property type="match status" value="1"/>
</dbReference>
<dbReference type="GO" id="GO:0034599">
    <property type="term" value="P:cellular response to oxidative stress"/>
    <property type="evidence" value="ECO:0007669"/>
    <property type="project" value="InterPro"/>
</dbReference>
<dbReference type="HOGENOM" id="CLU_073125_1_0_5"/>
<protein>
    <recommendedName>
        <fullName evidence="4">Nitroreductase domain-containing protein</fullName>
    </recommendedName>
</protein>
<evidence type="ECO:0000313" key="5">
    <source>
        <dbReference type="EMBL" id="EEQ93462.1"/>
    </source>
</evidence>
<evidence type="ECO:0000256" key="1">
    <source>
        <dbReference type="ARBA" id="ARBA00004496"/>
    </source>
</evidence>
<keyword evidence="2" id="KW-0963">Cytoplasm</keyword>
<comment type="caution">
    <text evidence="5">The sequence shown here is derived from an EMBL/GenBank/DDBJ whole genome shotgun (WGS) entry which is preliminary data.</text>
</comment>
<evidence type="ECO:0000256" key="2">
    <source>
        <dbReference type="ARBA" id="ARBA00022490"/>
    </source>
</evidence>
<dbReference type="InterPro" id="IPR029479">
    <property type="entry name" value="Nitroreductase"/>
</dbReference>
<dbReference type="InterPro" id="IPR033877">
    <property type="entry name" value="Frm2/Hbn1"/>
</dbReference>
<dbReference type="GO" id="GO:0016491">
    <property type="term" value="F:oxidoreductase activity"/>
    <property type="evidence" value="ECO:0007669"/>
    <property type="project" value="UniProtKB-KW"/>
</dbReference>
<evidence type="ECO:0000313" key="6">
    <source>
        <dbReference type="Proteomes" id="UP000004386"/>
    </source>
</evidence>
<dbReference type="InterPro" id="IPR000415">
    <property type="entry name" value="Nitroreductase-like"/>
</dbReference>
<sequence length="242" mass="26748">MFQKHGLASTARITISSPTLSQQVASKNPSRTACRTAETQDPVMNNSLLNSIKKRRTQYALGKSLPLSNEDVAELIREAVKHTPSSFNSQSSRAVILFGAESDKLWNIVKETLRQIVPADAFAQTEAKVDSFAAGAGTVLFYEDQSVVKGLQENFPLYADNFPVWSEQSGGMAQHSVWTALANANIGASLQHYNPLIDQEVAQTWDIPASWKLRAQMPFGSNEQPFGEKAFMDDGDRFKVFF</sequence>
<keyword evidence="3" id="KW-0560">Oxidoreductase</keyword>
<dbReference type="Gene3D" id="3.40.109.10">
    <property type="entry name" value="NADH Oxidase"/>
    <property type="match status" value="1"/>
</dbReference>